<keyword evidence="3" id="KW-0472">Membrane</keyword>
<dbReference type="Gene3D" id="3.30.1450.10">
    <property type="match status" value="2"/>
</dbReference>
<protein>
    <recommendedName>
        <fullName evidence="6">DUF3862 domain-containing protein</fullName>
    </recommendedName>
</protein>
<dbReference type="AlphaFoldDB" id="J0LP02"/>
<evidence type="ECO:0000256" key="3">
    <source>
        <dbReference type="SAM" id="Phobius"/>
    </source>
</evidence>
<evidence type="ECO:0008006" key="6">
    <source>
        <dbReference type="Google" id="ProtNLM"/>
    </source>
</evidence>
<dbReference type="HOGENOM" id="CLU_085676_0_0_11"/>
<proteinExistence type="predicted"/>
<evidence type="ECO:0000256" key="1">
    <source>
        <dbReference type="ARBA" id="ARBA00022729"/>
    </source>
</evidence>
<dbReference type="OrthoDB" id="2942526at2"/>
<dbReference type="Proteomes" id="UP000006415">
    <property type="component" value="Unassembled WGS sequence"/>
</dbReference>
<dbReference type="EMBL" id="AGZS01000001">
    <property type="protein sequence ID" value="EJD65532.1"/>
    <property type="molecule type" value="Genomic_DNA"/>
</dbReference>
<accession>J0LP02</accession>
<sequence>MSEQNETLPVKSTKPGKKRFYKRVWFWVLVVAVIAICIPLANSRNTTPADSTHSPVENSAAKNNNTTGSDKTISQDEEFRKNFDSIKVGDLMKSGEGGSIESDVEKLLGKPFSSSTSDFQGVKTQINMWSKGSVSITVQFTDSKTVSKNITGFKFSRQPKLDINAYNTISDGSSYNDVVAKYGEPDGLNEMLVSGQRTVTAYWFTGAKNGSAVLTFTNGRLTSKSQSNLE</sequence>
<feature type="compositionally biased region" description="Polar residues" evidence="2">
    <location>
        <begin position="44"/>
        <end position="72"/>
    </location>
</feature>
<evidence type="ECO:0000256" key="2">
    <source>
        <dbReference type="SAM" id="MobiDB-lite"/>
    </source>
</evidence>
<keyword evidence="3" id="KW-1133">Transmembrane helix</keyword>
<gene>
    <name evidence="4" type="ORF">HMPREF9156_00296</name>
</gene>
<dbReference type="InterPro" id="IPR024221">
    <property type="entry name" value="BLIP_dom_sf"/>
</dbReference>
<evidence type="ECO:0000313" key="5">
    <source>
        <dbReference type="Proteomes" id="UP000006415"/>
    </source>
</evidence>
<organism evidence="4 5">
    <name type="scientific">Scardovia wiggsiae F0424</name>
    <dbReference type="NCBI Taxonomy" id="857290"/>
    <lineage>
        <taxon>Bacteria</taxon>
        <taxon>Bacillati</taxon>
        <taxon>Actinomycetota</taxon>
        <taxon>Actinomycetes</taxon>
        <taxon>Bifidobacteriales</taxon>
        <taxon>Bifidobacteriaceae</taxon>
        <taxon>Scardovia</taxon>
    </lineage>
</organism>
<dbReference type="InterPro" id="IPR037873">
    <property type="entry name" value="BamE-like"/>
</dbReference>
<keyword evidence="1" id="KW-0732">Signal</keyword>
<name>J0LP02_9BIFI</name>
<dbReference type="eggNOG" id="ENOG5032RV1">
    <property type="taxonomic scope" value="Bacteria"/>
</dbReference>
<feature type="region of interest" description="Disordered" evidence="2">
    <location>
        <begin position="44"/>
        <end position="75"/>
    </location>
</feature>
<dbReference type="SUPFAM" id="SSF55648">
    <property type="entry name" value="beta-lactamase-inhibitor protein, BLIP"/>
    <property type="match status" value="1"/>
</dbReference>
<comment type="caution">
    <text evidence="4">The sequence shown here is derived from an EMBL/GenBank/DDBJ whole genome shotgun (WGS) entry which is preliminary data.</text>
</comment>
<keyword evidence="5" id="KW-1185">Reference proteome</keyword>
<dbReference type="RefSeq" id="WP_007147364.1">
    <property type="nucleotide sequence ID" value="NZ_AKCI01000001.1"/>
</dbReference>
<reference evidence="4 5" key="1">
    <citation type="submission" date="2012-01" db="EMBL/GenBank/DDBJ databases">
        <title>The Genome Sequence of Scardovia wiggsiae F0424.</title>
        <authorList>
            <consortium name="The Broad Institute Genome Sequencing Platform"/>
            <person name="Earl A."/>
            <person name="Ward D."/>
            <person name="Feldgarden M."/>
            <person name="Gevers D."/>
            <person name="Izard J."/>
            <person name="Ganesan A."/>
            <person name="Baranova O.V."/>
            <person name="Blanton J.M."/>
            <person name="Tanner A.C."/>
            <person name="Mathney J."/>
            <person name="Dewhirst F.E."/>
            <person name="Young S.K."/>
            <person name="Zeng Q."/>
            <person name="Gargeya S."/>
            <person name="Fitzgerald M."/>
            <person name="Haas B."/>
            <person name="Abouelleil A."/>
            <person name="Alvarado L."/>
            <person name="Arachchi H.M."/>
            <person name="Berlin A."/>
            <person name="Chapman S.B."/>
            <person name="Gearin G."/>
            <person name="Goldberg J."/>
            <person name="Griggs A."/>
            <person name="Gujja S."/>
            <person name="Hansen M."/>
            <person name="Heiman D."/>
            <person name="Howarth C."/>
            <person name="Larimer J."/>
            <person name="Lui A."/>
            <person name="MacDonald P.J.P."/>
            <person name="McCowen C."/>
            <person name="Montmayeur A."/>
            <person name="Murphy C."/>
            <person name="Neiman D."/>
            <person name="Pearson M."/>
            <person name="Priest M."/>
            <person name="Roberts A."/>
            <person name="Saif S."/>
            <person name="Shea T."/>
            <person name="Sisk P."/>
            <person name="Stolte C."/>
            <person name="Sykes S."/>
            <person name="Wortman J."/>
            <person name="Nusbaum C."/>
            <person name="Birren B."/>
        </authorList>
    </citation>
    <scope>NUCLEOTIDE SEQUENCE [LARGE SCALE GENOMIC DNA]</scope>
    <source>
        <strain evidence="4 5">F0424</strain>
    </source>
</reference>
<evidence type="ECO:0000313" key="4">
    <source>
        <dbReference type="EMBL" id="EJD65532.1"/>
    </source>
</evidence>
<keyword evidence="3" id="KW-0812">Transmembrane</keyword>
<dbReference type="Pfam" id="PF12978">
    <property type="entry name" value="DUF3862"/>
    <property type="match status" value="1"/>
</dbReference>
<feature type="transmembrane region" description="Helical" evidence="3">
    <location>
        <begin position="24"/>
        <end position="41"/>
    </location>
</feature>
<dbReference type="InterPro" id="IPR024418">
    <property type="entry name" value="DUF3862"/>
</dbReference>
<dbReference type="STRING" id="857290.HMPREF9156_00296"/>